<dbReference type="AlphaFoldDB" id="A0A1H3M1H5"/>
<dbReference type="EMBL" id="FNPC01000008">
    <property type="protein sequence ID" value="SDY70570.1"/>
    <property type="molecule type" value="Genomic_DNA"/>
</dbReference>
<keyword evidence="2" id="KW-1185">Reference proteome</keyword>
<accession>A0A1H3M1H5</accession>
<evidence type="ECO:0000313" key="1">
    <source>
        <dbReference type="EMBL" id="SDY70570.1"/>
    </source>
</evidence>
<evidence type="ECO:0000313" key="2">
    <source>
        <dbReference type="Proteomes" id="UP000199079"/>
    </source>
</evidence>
<organism evidence="1 2">
    <name type="scientific">Halopenitus persicus</name>
    <dbReference type="NCBI Taxonomy" id="1048396"/>
    <lineage>
        <taxon>Archaea</taxon>
        <taxon>Methanobacteriati</taxon>
        <taxon>Methanobacteriota</taxon>
        <taxon>Stenosarchaea group</taxon>
        <taxon>Halobacteria</taxon>
        <taxon>Halobacteriales</taxon>
        <taxon>Haloferacaceae</taxon>
        <taxon>Halopenitus</taxon>
    </lineage>
</organism>
<protein>
    <recommendedName>
        <fullName evidence="3">N-acetyltransferase domain-containing protein</fullName>
    </recommendedName>
</protein>
<proteinExistence type="predicted"/>
<sequence>MRVRDAVEADAQAIAALSGQPVDATREVVHDRSVRVAVPGEEDVDADAGPDLDEPIAYVAFDARRGRVHLTGFAGEEAALRRLLEEPARFADREGMAVEAIVDRDDEARRSIVEAAGFEDVGSGPRFDGAETVRYRLPATEQG</sequence>
<name>A0A1H3M1H5_9EURY</name>
<gene>
    <name evidence="1" type="ORF">SAMN05216564_108101</name>
</gene>
<dbReference type="OrthoDB" id="212869at2157"/>
<dbReference type="Proteomes" id="UP000199079">
    <property type="component" value="Unassembled WGS sequence"/>
</dbReference>
<evidence type="ECO:0008006" key="3">
    <source>
        <dbReference type="Google" id="ProtNLM"/>
    </source>
</evidence>
<dbReference type="RefSeq" id="WP_092734034.1">
    <property type="nucleotide sequence ID" value="NZ_FNPC01000008.1"/>
</dbReference>
<reference evidence="2" key="1">
    <citation type="submission" date="2016-10" db="EMBL/GenBank/DDBJ databases">
        <authorList>
            <person name="Varghese N."/>
            <person name="Submissions S."/>
        </authorList>
    </citation>
    <scope>NUCLEOTIDE SEQUENCE [LARGE SCALE GENOMIC DNA]</scope>
    <source>
        <strain evidence="2">DC30,IBRC 10041,KCTC 4046</strain>
    </source>
</reference>